<dbReference type="PANTHER" id="PTHR43464:SF19">
    <property type="entry name" value="UBIQUINONE BIOSYNTHESIS O-METHYLTRANSFERASE, MITOCHONDRIAL"/>
    <property type="match status" value="1"/>
</dbReference>
<protein>
    <recommendedName>
        <fullName evidence="4">tRNA 5-carboxymethoxyuridine methyltransferase</fullName>
        <ecNumber evidence="4">2.1.1.-</ecNumber>
    </recommendedName>
    <alternativeName>
        <fullName evidence="4">cmo5U methyltransferase</fullName>
    </alternativeName>
</protein>
<dbReference type="PANTHER" id="PTHR43464">
    <property type="entry name" value="METHYLTRANSFERASE"/>
    <property type="match status" value="1"/>
</dbReference>
<keyword evidence="7" id="KW-1185">Reference proteome</keyword>
<accession>A0ABV1RLA4</accession>
<evidence type="ECO:0000256" key="2">
    <source>
        <dbReference type="ARBA" id="ARBA00022679"/>
    </source>
</evidence>
<evidence type="ECO:0000256" key="1">
    <source>
        <dbReference type="ARBA" id="ARBA00022603"/>
    </source>
</evidence>
<comment type="catalytic activity">
    <reaction evidence="4">
        <text>5-carboxymethoxyuridine(34) in tRNA + S-adenosyl-L-methionine = 5-methoxycarbonylmethoxyuridine(34) in tRNA + S-adenosyl-L-homocysteine</text>
        <dbReference type="Rhea" id="RHEA:54080"/>
        <dbReference type="Rhea" id="RHEA-COMP:13383"/>
        <dbReference type="Rhea" id="RHEA-COMP:13781"/>
        <dbReference type="ChEBI" id="CHEBI:57856"/>
        <dbReference type="ChEBI" id="CHEBI:59789"/>
        <dbReference type="ChEBI" id="CHEBI:136879"/>
        <dbReference type="ChEBI" id="CHEBI:138053"/>
    </reaction>
</comment>
<dbReference type="EC" id="2.1.1.-" evidence="4"/>
<keyword evidence="2 4" id="KW-0808">Transferase</keyword>
<dbReference type="InterPro" id="IPR013216">
    <property type="entry name" value="Methyltransf_11"/>
</dbReference>
<comment type="caution">
    <text evidence="4">Lacks conserved residue(s) required for the propagation of feature annotation.</text>
</comment>
<comment type="function">
    <text evidence="4">Catalyzes the methylation of 5-carboxymethoxyuridine (cmo5U) to form 5-methoxycarbonylmethoxyuridine (mcmo5U) at position 34 in tRNAs.</text>
</comment>
<keyword evidence="1 4" id="KW-0489">Methyltransferase</keyword>
<comment type="caution">
    <text evidence="6">The sequence shown here is derived from an EMBL/GenBank/DDBJ whole genome shotgun (WGS) entry which is preliminary data.</text>
</comment>
<evidence type="ECO:0000313" key="6">
    <source>
        <dbReference type="EMBL" id="MER2493733.1"/>
    </source>
</evidence>
<feature type="binding site" evidence="4">
    <location>
        <position position="117"/>
    </location>
    <ligand>
        <name>S-adenosyl-L-methionine</name>
        <dbReference type="ChEBI" id="CHEBI:59789"/>
    </ligand>
</feature>
<dbReference type="EMBL" id="JBELOE010000265">
    <property type="protein sequence ID" value="MER2493733.1"/>
    <property type="molecule type" value="Genomic_DNA"/>
</dbReference>
<organism evidence="6 7">
    <name type="scientific">Catenovulum sediminis</name>
    <dbReference type="NCBI Taxonomy" id="1740262"/>
    <lineage>
        <taxon>Bacteria</taxon>
        <taxon>Pseudomonadati</taxon>
        <taxon>Pseudomonadota</taxon>
        <taxon>Gammaproteobacteria</taxon>
        <taxon>Alteromonadales</taxon>
        <taxon>Alteromonadaceae</taxon>
        <taxon>Catenovulum</taxon>
    </lineage>
</organism>
<feature type="binding site" evidence="4">
    <location>
        <position position="25"/>
    </location>
    <ligand>
        <name>S-adenosyl-L-methionine</name>
        <dbReference type="ChEBI" id="CHEBI:59789"/>
    </ligand>
</feature>
<gene>
    <name evidence="4" type="primary">cmoM</name>
    <name evidence="6" type="ORF">ABS311_17775</name>
</gene>
<dbReference type="RefSeq" id="WP_350402774.1">
    <property type="nucleotide sequence ID" value="NZ_JBELOE010000265.1"/>
</dbReference>
<feature type="domain" description="Methyltransferase type 11" evidence="5">
    <location>
        <begin position="48"/>
        <end position="144"/>
    </location>
</feature>
<feature type="binding site" evidence="4">
    <location>
        <position position="72"/>
    </location>
    <ligand>
        <name>S-adenosyl-L-methionine</name>
        <dbReference type="ChEBI" id="CHEBI:59789"/>
    </ligand>
</feature>
<dbReference type="Pfam" id="PF08241">
    <property type="entry name" value="Methyltransf_11"/>
    <property type="match status" value="1"/>
</dbReference>
<dbReference type="HAMAP" id="MF_02057">
    <property type="entry name" value="tRNA_methyltr_CmoM"/>
    <property type="match status" value="1"/>
</dbReference>
<dbReference type="CDD" id="cd02440">
    <property type="entry name" value="AdoMet_MTases"/>
    <property type="match status" value="1"/>
</dbReference>
<dbReference type="GO" id="GO:0032259">
    <property type="term" value="P:methylation"/>
    <property type="evidence" value="ECO:0007669"/>
    <property type="project" value="UniProtKB-KW"/>
</dbReference>
<keyword evidence="3 4" id="KW-0949">S-adenosyl-L-methionine</keyword>
<sequence>MDKSFEQIADKFAKNIYQTSKGQLRLAIVKKDLQDFALTDSGKPMKILDAGCGLGEIAVWLAQQGHEVTGVELAESMLVQAQQHAAQNAVEVNFICQSIQDYIAEHTNTAYDWIVCHAVVEWLADPEAVIAHLNTLLKPGGKLSLMFFNKTAKLFGNLLYGNFDYIDAGMQVKNQVRLNPGNPQLPEDVYAWVEKFAEIRRKRGVRCFHDYMIDRRMWLEQFDAILEKELLYSLQEPFISLGKYIHVVAEKKPSTGKVR</sequence>
<name>A0ABV1RLA4_9ALTE</name>
<keyword evidence="4" id="KW-0819">tRNA processing</keyword>
<comment type="similarity">
    <text evidence="4">Belongs to the class I-like SAM-binding methyltransferase superfamily. CmoM family.</text>
</comment>
<evidence type="ECO:0000256" key="4">
    <source>
        <dbReference type="HAMAP-Rule" id="MF_02057"/>
    </source>
</evidence>
<dbReference type="InterPro" id="IPR029063">
    <property type="entry name" value="SAM-dependent_MTases_sf"/>
</dbReference>
<reference evidence="6 7" key="1">
    <citation type="submission" date="2024-06" db="EMBL/GenBank/DDBJ databases">
        <authorList>
            <person name="Chen R.Y."/>
        </authorList>
    </citation>
    <scope>NUCLEOTIDE SEQUENCE [LARGE SCALE GENOMIC DNA]</scope>
    <source>
        <strain evidence="6 7">D2</strain>
    </source>
</reference>
<evidence type="ECO:0000256" key="3">
    <source>
        <dbReference type="ARBA" id="ARBA00022691"/>
    </source>
</evidence>
<dbReference type="InterPro" id="IPR033664">
    <property type="entry name" value="Cmo5U_methylTrfase"/>
</dbReference>
<dbReference type="GO" id="GO:0008168">
    <property type="term" value="F:methyltransferase activity"/>
    <property type="evidence" value="ECO:0007669"/>
    <property type="project" value="UniProtKB-KW"/>
</dbReference>
<dbReference type="Gene3D" id="3.40.50.150">
    <property type="entry name" value="Vaccinia Virus protein VP39"/>
    <property type="match status" value="1"/>
</dbReference>
<proteinExistence type="inferred from homology"/>
<dbReference type="Proteomes" id="UP001467690">
    <property type="component" value="Unassembled WGS sequence"/>
</dbReference>
<dbReference type="SUPFAM" id="SSF53335">
    <property type="entry name" value="S-adenosyl-L-methionine-dependent methyltransferases"/>
    <property type="match status" value="1"/>
</dbReference>
<evidence type="ECO:0000259" key="5">
    <source>
        <dbReference type="Pfam" id="PF08241"/>
    </source>
</evidence>
<evidence type="ECO:0000313" key="7">
    <source>
        <dbReference type="Proteomes" id="UP001467690"/>
    </source>
</evidence>